<accession>A0A915DPD2</accession>
<dbReference type="GO" id="GO:0005952">
    <property type="term" value="C:cAMP-dependent protein kinase complex"/>
    <property type="evidence" value="ECO:0007669"/>
    <property type="project" value="TreeGrafter"/>
</dbReference>
<evidence type="ECO:0000313" key="10">
    <source>
        <dbReference type="WBParaSite" id="jg21500"/>
    </source>
</evidence>
<dbReference type="InterPro" id="IPR000961">
    <property type="entry name" value="AGC-kinase_C"/>
</dbReference>
<dbReference type="PROSITE" id="PS51285">
    <property type="entry name" value="AGC_KINASE_CTER"/>
    <property type="match status" value="1"/>
</dbReference>
<feature type="compositionally biased region" description="Polar residues" evidence="6">
    <location>
        <begin position="375"/>
        <end position="390"/>
    </location>
</feature>
<evidence type="ECO:0000256" key="4">
    <source>
        <dbReference type="ARBA" id="ARBA00022777"/>
    </source>
</evidence>
<dbReference type="SUPFAM" id="SSF56112">
    <property type="entry name" value="Protein kinase-like (PK-like)"/>
    <property type="match status" value="2"/>
</dbReference>
<dbReference type="InterPro" id="IPR000719">
    <property type="entry name" value="Prot_kinase_dom"/>
</dbReference>
<feature type="region of interest" description="Disordered" evidence="6">
    <location>
        <begin position="159"/>
        <end position="204"/>
    </location>
</feature>
<evidence type="ECO:0000256" key="2">
    <source>
        <dbReference type="ARBA" id="ARBA00022679"/>
    </source>
</evidence>
<keyword evidence="4" id="KW-0418">Kinase</keyword>
<evidence type="ECO:0000259" key="7">
    <source>
        <dbReference type="PROSITE" id="PS50011"/>
    </source>
</evidence>
<evidence type="ECO:0000256" key="3">
    <source>
        <dbReference type="ARBA" id="ARBA00022741"/>
    </source>
</evidence>
<dbReference type="Pfam" id="PF00069">
    <property type="entry name" value="Pkinase"/>
    <property type="match status" value="2"/>
</dbReference>
<feature type="region of interest" description="Disordered" evidence="6">
    <location>
        <begin position="375"/>
        <end position="399"/>
    </location>
</feature>
<dbReference type="SMART" id="SM00220">
    <property type="entry name" value="S_TKc"/>
    <property type="match status" value="1"/>
</dbReference>
<dbReference type="Proteomes" id="UP000887574">
    <property type="component" value="Unplaced"/>
</dbReference>
<evidence type="ECO:0000256" key="6">
    <source>
        <dbReference type="SAM" id="MobiDB-lite"/>
    </source>
</evidence>
<dbReference type="GO" id="GO:0005524">
    <property type="term" value="F:ATP binding"/>
    <property type="evidence" value="ECO:0007669"/>
    <property type="project" value="UniProtKB-KW"/>
</dbReference>
<keyword evidence="9" id="KW-1185">Reference proteome</keyword>
<reference evidence="10" key="1">
    <citation type="submission" date="2022-11" db="UniProtKB">
        <authorList>
            <consortium name="WormBaseParasite"/>
        </authorList>
    </citation>
    <scope>IDENTIFICATION</scope>
</reference>
<sequence>MTAACDNSLHFSDIISSPTQLIDPSIEQHFEDVDQPELHSRTDSLDYEKHYIGNLLQESKEESFYSEVSTAGVNEKLKTVSKTQKKPSVQKKIRAPHREYTQVNGYDHVNSSYPELTPSQSNGQQLSEPSQYNGKTYSAVAQKPKIDQWNGVDGQLDFQRLFNKPGSPSSTSSSSHSSANSVNTFGGNWNAGQPVKAHHSQPNRCSSQLNLLANAGVETVPPKPVRIPGFNPVDERAGCPKLSNGPKMLGKKQRSVGDFQLQINNNNRKKKSPKITNNGLKDVTKHGSFSNFSSAFPATATKNISNTPSIHSKPTNVLKKRSESNNHLSITKLADSVEIGIQMIAPTRQSAKRQPKSRFEVLSSISRPDLNIFQKDQPQQRRSQSVNSALGDSKKAIKEKGKNTDKLAYPLIDLSIPVKPKNLRKDSLEDASLPTLTKNGLMLMLNNFILFLASAFGGAPSGRRCNNNYASVAAAGRRRINVKVSRKYASQTPPALKLLYITCLTLWKALQISGNWIADLFVNFFVLLFRAAADGCNIGFQNFQLMFYVCWLKIYSIGKKVASECLQLHREMSDQINHLCERAFRKLTLLEKVSEPRHPPAESSDINADLASKSSSKCSLVIGTESYEEFWKNFNAKLKPAKISDFDYTADRLIAQQKNTKQEFLVRCVSTIHDVHKTSYENEVRAFLASNSKFILPMSYHFYWLADLGVTRHVEKLQRVTSFHGTPGSVAYMAPEAINNALGYTNDEDADSDDEGSDHENASVGYTLAVDWYAVGILLLEMYTGESQYVADDLEDALVNAKYARDNGIILPEELSESTKNFLNRLLKRKDRERLGYESVEEVKNHPFFNNFNWEKLAIQKIQAPYLPYFNKKPIEYQKMGGFNEQADKINKPFDKETRKSIKNFHKIFDHEHEQHGEMKDFNIIKYLRENKYIVENVESKERFYLKERPFVNQDDWETFNNEIKINRAVDSKFFLPLHSFFWDMENYIGYLVFTLVPADLSTFIRHIHKDGLAHHSHHLNKDMIGSSVKRLPKGEVVDQNNPLDENELRFYAANIVIIVKYLQQREIVHRNLKPENFMIGDNGYLLLTDFAISRNLKKYHRTASNRGTFTHLAPEMLTARINTSAGYGQAVAILTGEVYMIKQ</sequence>
<keyword evidence="2" id="KW-0808">Transferase</keyword>
<dbReference type="PROSITE" id="PS50011">
    <property type="entry name" value="PROTEIN_KINASE_DOM"/>
    <property type="match status" value="2"/>
</dbReference>
<keyword evidence="1" id="KW-0723">Serine/threonine-protein kinase</keyword>
<protein>
    <submittedName>
        <fullName evidence="10">Protein kinase domain-containing protein</fullName>
    </submittedName>
</protein>
<dbReference type="AlphaFoldDB" id="A0A915DPD2"/>
<feature type="region of interest" description="Disordered" evidence="6">
    <location>
        <begin position="229"/>
        <end position="252"/>
    </location>
</feature>
<dbReference type="GO" id="GO:0004691">
    <property type="term" value="F:cAMP-dependent protein kinase activity"/>
    <property type="evidence" value="ECO:0007669"/>
    <property type="project" value="TreeGrafter"/>
</dbReference>
<proteinExistence type="predicted"/>
<feature type="compositionally biased region" description="Polar residues" evidence="6">
    <location>
        <begin position="182"/>
        <end position="191"/>
    </location>
</feature>
<evidence type="ECO:0000256" key="5">
    <source>
        <dbReference type="ARBA" id="ARBA00022840"/>
    </source>
</evidence>
<dbReference type="PANTHER" id="PTHR24353">
    <property type="entry name" value="CYCLIC NUCLEOTIDE-DEPENDENT PROTEIN KINASE"/>
    <property type="match status" value="1"/>
</dbReference>
<dbReference type="InterPro" id="IPR011009">
    <property type="entry name" value="Kinase-like_dom_sf"/>
</dbReference>
<evidence type="ECO:0000259" key="8">
    <source>
        <dbReference type="PROSITE" id="PS51285"/>
    </source>
</evidence>
<dbReference type="Gene3D" id="1.10.510.10">
    <property type="entry name" value="Transferase(Phosphotransferase) domain 1"/>
    <property type="match status" value="2"/>
</dbReference>
<feature type="region of interest" description="Disordered" evidence="6">
    <location>
        <begin position="103"/>
        <end position="132"/>
    </location>
</feature>
<feature type="compositionally biased region" description="Low complexity" evidence="6">
    <location>
        <begin position="167"/>
        <end position="181"/>
    </location>
</feature>
<keyword evidence="5" id="KW-0067">ATP-binding</keyword>
<feature type="domain" description="Protein kinase" evidence="7">
    <location>
        <begin position="894"/>
        <end position="1144"/>
    </location>
</feature>
<feature type="domain" description="Protein kinase" evidence="7">
    <location>
        <begin position="532"/>
        <end position="849"/>
    </location>
</feature>
<evidence type="ECO:0000313" key="9">
    <source>
        <dbReference type="Proteomes" id="UP000887574"/>
    </source>
</evidence>
<name>A0A915DPD2_9BILA</name>
<keyword evidence="3" id="KW-0547">Nucleotide-binding</keyword>
<evidence type="ECO:0000256" key="1">
    <source>
        <dbReference type="ARBA" id="ARBA00022527"/>
    </source>
</evidence>
<feature type="domain" description="AGC-kinase C-terminal" evidence="8">
    <location>
        <begin position="850"/>
        <end position="917"/>
    </location>
</feature>
<organism evidence="9 10">
    <name type="scientific">Ditylenchus dipsaci</name>
    <dbReference type="NCBI Taxonomy" id="166011"/>
    <lineage>
        <taxon>Eukaryota</taxon>
        <taxon>Metazoa</taxon>
        <taxon>Ecdysozoa</taxon>
        <taxon>Nematoda</taxon>
        <taxon>Chromadorea</taxon>
        <taxon>Rhabditida</taxon>
        <taxon>Tylenchina</taxon>
        <taxon>Tylenchomorpha</taxon>
        <taxon>Sphaerularioidea</taxon>
        <taxon>Anguinidae</taxon>
        <taxon>Anguininae</taxon>
        <taxon>Ditylenchus</taxon>
    </lineage>
</organism>
<dbReference type="WBParaSite" id="jg21500">
    <property type="protein sequence ID" value="jg21500"/>
    <property type="gene ID" value="jg21500"/>
</dbReference>